<dbReference type="InterPro" id="IPR017451">
    <property type="entry name" value="F-box-assoc_interact_dom"/>
</dbReference>
<dbReference type="Pfam" id="PF12937">
    <property type="entry name" value="F-box-like"/>
    <property type="match status" value="1"/>
</dbReference>
<dbReference type="InterPro" id="IPR036047">
    <property type="entry name" value="F-box-like_dom_sf"/>
</dbReference>
<dbReference type="NCBIfam" id="TIGR01640">
    <property type="entry name" value="F_box_assoc_1"/>
    <property type="match status" value="1"/>
</dbReference>
<dbReference type="EMBL" id="JBJUIK010000002">
    <property type="protein sequence ID" value="KAL3536122.1"/>
    <property type="molecule type" value="Genomic_DNA"/>
</dbReference>
<comment type="caution">
    <text evidence="2">The sequence shown here is derived from an EMBL/GenBank/DDBJ whole genome shotgun (WGS) entry which is preliminary data.</text>
</comment>
<gene>
    <name evidence="2" type="ORF">ACH5RR_004583</name>
</gene>
<dbReference type="InterPro" id="IPR050796">
    <property type="entry name" value="SCF_F-box_component"/>
</dbReference>
<dbReference type="AlphaFoldDB" id="A0ABD3AXZ0"/>
<accession>A0ABD3AXZ0</accession>
<evidence type="ECO:0000313" key="2">
    <source>
        <dbReference type="EMBL" id="KAL3536122.1"/>
    </source>
</evidence>
<feature type="domain" description="F-box" evidence="1">
    <location>
        <begin position="18"/>
        <end position="65"/>
    </location>
</feature>
<evidence type="ECO:0000313" key="3">
    <source>
        <dbReference type="Proteomes" id="UP001630127"/>
    </source>
</evidence>
<dbReference type="InterPro" id="IPR001810">
    <property type="entry name" value="F-box_dom"/>
</dbReference>
<dbReference type="InterPro" id="IPR013187">
    <property type="entry name" value="F-box-assoc_dom_typ3"/>
</dbReference>
<dbReference type="PROSITE" id="PS50181">
    <property type="entry name" value="FBOX"/>
    <property type="match status" value="1"/>
</dbReference>
<dbReference type="SUPFAM" id="SSF63825">
    <property type="entry name" value="YWTD domain"/>
    <property type="match status" value="1"/>
</dbReference>
<dbReference type="CDD" id="cd22157">
    <property type="entry name" value="F-box_AtFBW1-like"/>
    <property type="match status" value="1"/>
</dbReference>
<dbReference type="SMART" id="SM00256">
    <property type="entry name" value="FBOX"/>
    <property type="match status" value="1"/>
</dbReference>
<dbReference type="PANTHER" id="PTHR31672">
    <property type="entry name" value="BNACNNG10540D PROTEIN"/>
    <property type="match status" value="1"/>
</dbReference>
<protein>
    <recommendedName>
        <fullName evidence="1">F-box domain-containing protein</fullName>
    </recommendedName>
</protein>
<sequence length="367" mass="42381">MIQRLQNIERLPLAMTKGDKFLQLPEDVIMEIFSRLPVKSLLRLKAVCKYWCALIHSPIFVAKHLHRQKNKQNLLVHRYHVHGGDSALSLFPDEYLAGTSQEYQDHIPTPTYFSAVLGPLDGIVFLYNDDHSMVLWNPATREVKHLPPSVPSSSLSLYSHVFGFGKDPETNDFKVVYVRDYWDDDVEIWHVPLVSVYSLSTNSWRQFKDYTFSSLRVVKSYANTYSNGFYYWRDISNCKVFAFDLRNEVFLEIKTPDTFKSMQWNLGLYNDSLAIFVCNPSSNNASVDIWVMEAEQSWIKKVSINGPLLNIRRALGSWKTGDIFIETGTLQLALLNPSIMEIRNLGPRINCYCLQVSSYKESLIRLN</sequence>
<dbReference type="Gene3D" id="1.20.1280.50">
    <property type="match status" value="1"/>
</dbReference>
<dbReference type="PANTHER" id="PTHR31672:SF10">
    <property type="entry name" value="F-BOX DOMAIN-CONTAINING PROTEIN"/>
    <property type="match status" value="1"/>
</dbReference>
<organism evidence="2 3">
    <name type="scientific">Cinchona calisaya</name>
    <dbReference type="NCBI Taxonomy" id="153742"/>
    <lineage>
        <taxon>Eukaryota</taxon>
        <taxon>Viridiplantae</taxon>
        <taxon>Streptophyta</taxon>
        <taxon>Embryophyta</taxon>
        <taxon>Tracheophyta</taxon>
        <taxon>Spermatophyta</taxon>
        <taxon>Magnoliopsida</taxon>
        <taxon>eudicotyledons</taxon>
        <taxon>Gunneridae</taxon>
        <taxon>Pentapetalae</taxon>
        <taxon>asterids</taxon>
        <taxon>lamiids</taxon>
        <taxon>Gentianales</taxon>
        <taxon>Rubiaceae</taxon>
        <taxon>Cinchonoideae</taxon>
        <taxon>Cinchoneae</taxon>
        <taxon>Cinchona</taxon>
    </lineage>
</organism>
<dbReference type="Proteomes" id="UP001630127">
    <property type="component" value="Unassembled WGS sequence"/>
</dbReference>
<keyword evidence="3" id="KW-1185">Reference proteome</keyword>
<dbReference type="SUPFAM" id="SSF81383">
    <property type="entry name" value="F-box domain"/>
    <property type="match status" value="1"/>
</dbReference>
<reference evidence="2 3" key="1">
    <citation type="submission" date="2024-11" db="EMBL/GenBank/DDBJ databases">
        <title>A near-complete genome assembly of Cinchona calisaya.</title>
        <authorList>
            <person name="Lian D.C."/>
            <person name="Zhao X.W."/>
            <person name="Wei L."/>
        </authorList>
    </citation>
    <scope>NUCLEOTIDE SEQUENCE [LARGE SCALE GENOMIC DNA]</scope>
    <source>
        <tissue evidence="2">Nenye</tissue>
    </source>
</reference>
<evidence type="ECO:0000259" key="1">
    <source>
        <dbReference type="PROSITE" id="PS50181"/>
    </source>
</evidence>
<dbReference type="Pfam" id="PF08268">
    <property type="entry name" value="FBA_3"/>
    <property type="match status" value="1"/>
</dbReference>
<proteinExistence type="predicted"/>
<name>A0ABD3AXZ0_9GENT</name>